<dbReference type="Pfam" id="PF24621">
    <property type="entry name" value="DHQS_C"/>
    <property type="match status" value="1"/>
</dbReference>
<evidence type="ECO:0000256" key="4">
    <source>
        <dbReference type="ARBA" id="ARBA00023141"/>
    </source>
</evidence>
<dbReference type="STRING" id="119000.SAMN05661010_03650"/>
<keyword evidence="2" id="KW-0028">Amino-acid biosynthesis</keyword>
<dbReference type="GO" id="GO:0008652">
    <property type="term" value="P:amino acid biosynthetic process"/>
    <property type="evidence" value="ECO:0007669"/>
    <property type="project" value="UniProtKB-KW"/>
</dbReference>
<keyword evidence="9" id="KW-1185">Reference proteome</keyword>
<comment type="cofactor">
    <cofactor evidence="1">
        <name>NAD(+)</name>
        <dbReference type="ChEBI" id="CHEBI:57540"/>
    </cofactor>
</comment>
<dbReference type="NCBIfam" id="NF004852">
    <property type="entry name" value="PRK06203.1"/>
    <property type="match status" value="1"/>
</dbReference>
<dbReference type="OrthoDB" id="9806583at2"/>
<dbReference type="Pfam" id="PF01761">
    <property type="entry name" value="DHQ_synthase"/>
    <property type="match status" value="1"/>
</dbReference>
<evidence type="ECO:0000256" key="5">
    <source>
        <dbReference type="ARBA" id="ARBA00023239"/>
    </source>
</evidence>
<organism evidence="8 9">
    <name type="scientific">Modicisalibacter muralis</name>
    <dbReference type="NCBI Taxonomy" id="119000"/>
    <lineage>
        <taxon>Bacteria</taxon>
        <taxon>Pseudomonadati</taxon>
        <taxon>Pseudomonadota</taxon>
        <taxon>Gammaproteobacteria</taxon>
        <taxon>Oceanospirillales</taxon>
        <taxon>Halomonadaceae</taxon>
        <taxon>Modicisalibacter</taxon>
    </lineage>
</organism>
<accession>A0A1G9RE30</accession>
<dbReference type="Proteomes" id="UP000198654">
    <property type="component" value="Unassembled WGS sequence"/>
</dbReference>
<dbReference type="GO" id="GO:0009073">
    <property type="term" value="P:aromatic amino acid family biosynthetic process"/>
    <property type="evidence" value="ECO:0007669"/>
    <property type="project" value="UniProtKB-KW"/>
</dbReference>
<keyword evidence="3" id="KW-0520">NAD</keyword>
<dbReference type="Gene3D" id="1.20.1090.10">
    <property type="entry name" value="Dehydroquinate synthase-like - alpha domain"/>
    <property type="match status" value="1"/>
</dbReference>
<name>A0A1G9RE30_9GAMM</name>
<dbReference type="Gene3D" id="3.40.50.1970">
    <property type="match status" value="1"/>
</dbReference>
<feature type="domain" description="3-dehydroquinate synthase C-terminal" evidence="7">
    <location>
        <begin position="238"/>
        <end position="363"/>
    </location>
</feature>
<dbReference type="PANTHER" id="PTHR43622">
    <property type="entry name" value="3-DEHYDROQUINATE SYNTHASE"/>
    <property type="match status" value="1"/>
</dbReference>
<gene>
    <name evidence="8" type="ORF">SAMN05661010_03650</name>
</gene>
<evidence type="ECO:0000313" key="8">
    <source>
        <dbReference type="EMBL" id="SDM20705.1"/>
    </source>
</evidence>
<dbReference type="InterPro" id="IPR056179">
    <property type="entry name" value="DHQS_C"/>
</dbReference>
<keyword evidence="5" id="KW-0456">Lyase</keyword>
<dbReference type="RefSeq" id="WP_089730703.1">
    <property type="nucleotide sequence ID" value="NZ_FNGI01000014.1"/>
</dbReference>
<feature type="domain" description="3-dehydroquinate synthase N-terminal" evidence="6">
    <location>
        <begin position="123"/>
        <end position="234"/>
    </location>
</feature>
<protein>
    <submittedName>
        <fullName evidence="8">3-dehydroquinate synthase</fullName>
    </submittedName>
</protein>
<proteinExistence type="predicted"/>
<sequence>MHNNLSLSHRAASFTAPSAGSALAPGAAHTQSGTGCASKPQTAIRWQRFSVPYEYPVAFTRDLFSADNPLLIEMLALREKGKRHKCLIYIDDGVATARKDLVPRILDYFTAHSARAELLEMPIMVPGGERIKARLAYTMAVQETIQRLGVDRHSYIITIGGGAVLDAIGLAASTAHRGVRHIRIPTTLLSQNGSGVEVKNAVDLNGMKNAIGTFAPPWAVLNDFDFLATLPRRERIAGISEAIRIALLRDGDFYAWMEANADKLASLDRSVEETMVRRSAELHMHQIAYGGDPFELGSARPLDFGHWPAHELAELTRHELHHGEALAIGIALGARYSVLAGLLLPGEELRIVKLLESLGLRIFHPRLIEPGDNGEAAILSRLGECREYSGDGLAVTLLSAIGQGIEVHATDADLIMQSIAWLKAREESQALVR</sequence>
<dbReference type="InterPro" id="IPR050071">
    <property type="entry name" value="Dehydroquinate_synthase"/>
</dbReference>
<dbReference type="PANTHER" id="PTHR43622:SF7">
    <property type="entry name" value="3-DEHYDROQUINATE SYNTHASE, CHLOROPLASTIC"/>
    <property type="match status" value="1"/>
</dbReference>
<dbReference type="EMBL" id="FNGI01000014">
    <property type="protein sequence ID" value="SDM20705.1"/>
    <property type="molecule type" value="Genomic_DNA"/>
</dbReference>
<evidence type="ECO:0000313" key="9">
    <source>
        <dbReference type="Proteomes" id="UP000198654"/>
    </source>
</evidence>
<evidence type="ECO:0000259" key="6">
    <source>
        <dbReference type="Pfam" id="PF01761"/>
    </source>
</evidence>
<evidence type="ECO:0000256" key="2">
    <source>
        <dbReference type="ARBA" id="ARBA00022605"/>
    </source>
</evidence>
<dbReference type="AlphaFoldDB" id="A0A1G9RE30"/>
<evidence type="ECO:0000256" key="3">
    <source>
        <dbReference type="ARBA" id="ARBA00023027"/>
    </source>
</evidence>
<evidence type="ECO:0000259" key="7">
    <source>
        <dbReference type="Pfam" id="PF24621"/>
    </source>
</evidence>
<dbReference type="SUPFAM" id="SSF56796">
    <property type="entry name" value="Dehydroquinate synthase-like"/>
    <property type="match status" value="1"/>
</dbReference>
<keyword evidence="4" id="KW-0057">Aromatic amino acid biosynthesis</keyword>
<dbReference type="InterPro" id="IPR030960">
    <property type="entry name" value="DHQS/DOIS_N"/>
</dbReference>
<reference evidence="8 9" key="1">
    <citation type="submission" date="2016-10" db="EMBL/GenBank/DDBJ databases">
        <authorList>
            <person name="de Groot N.N."/>
        </authorList>
    </citation>
    <scope>NUCLEOTIDE SEQUENCE [LARGE SCALE GENOMIC DNA]</scope>
    <source>
        <strain evidence="8 9">DSM 14789</strain>
    </source>
</reference>
<evidence type="ECO:0000256" key="1">
    <source>
        <dbReference type="ARBA" id="ARBA00001911"/>
    </source>
</evidence>
<dbReference type="GO" id="GO:0003856">
    <property type="term" value="F:3-dehydroquinate synthase activity"/>
    <property type="evidence" value="ECO:0007669"/>
    <property type="project" value="TreeGrafter"/>
</dbReference>